<keyword evidence="1" id="KW-0805">Transcription regulation</keyword>
<name>A0A3D8PSZ5_9BACI</name>
<dbReference type="SMART" id="SM00345">
    <property type="entry name" value="HTH_GNTR"/>
    <property type="match status" value="1"/>
</dbReference>
<evidence type="ECO:0000256" key="1">
    <source>
        <dbReference type="ARBA" id="ARBA00023015"/>
    </source>
</evidence>
<dbReference type="OrthoDB" id="369138at2"/>
<evidence type="ECO:0000256" key="3">
    <source>
        <dbReference type="ARBA" id="ARBA00023163"/>
    </source>
</evidence>
<comment type="caution">
    <text evidence="5">The sequence shown here is derived from an EMBL/GenBank/DDBJ whole genome shotgun (WGS) entry which is preliminary data.</text>
</comment>
<dbReference type="Proteomes" id="UP000257143">
    <property type="component" value="Unassembled WGS sequence"/>
</dbReference>
<dbReference type="Gene3D" id="1.20.120.530">
    <property type="entry name" value="GntR ligand-binding domain-like"/>
    <property type="match status" value="1"/>
</dbReference>
<reference evidence="6" key="1">
    <citation type="submission" date="2017-11" db="EMBL/GenBank/DDBJ databases">
        <authorList>
            <person name="Zhu W."/>
        </authorList>
    </citation>
    <scope>NUCLEOTIDE SEQUENCE [LARGE SCALE GENOMIC DNA]</scope>
    <source>
        <strain evidence="6">CAU 1183</strain>
    </source>
</reference>
<dbReference type="AlphaFoldDB" id="A0A3D8PSZ5"/>
<dbReference type="PANTHER" id="PTHR43537">
    <property type="entry name" value="TRANSCRIPTIONAL REGULATOR, GNTR FAMILY"/>
    <property type="match status" value="1"/>
</dbReference>
<protein>
    <submittedName>
        <fullName evidence="5">FadR family transcriptional regulator</fullName>
    </submittedName>
</protein>
<dbReference type="Gene3D" id="1.10.10.10">
    <property type="entry name" value="Winged helix-like DNA-binding domain superfamily/Winged helix DNA-binding domain"/>
    <property type="match status" value="1"/>
</dbReference>
<evidence type="ECO:0000313" key="6">
    <source>
        <dbReference type="Proteomes" id="UP000257143"/>
    </source>
</evidence>
<dbReference type="GO" id="GO:0003700">
    <property type="term" value="F:DNA-binding transcription factor activity"/>
    <property type="evidence" value="ECO:0007669"/>
    <property type="project" value="InterPro"/>
</dbReference>
<dbReference type="PROSITE" id="PS50949">
    <property type="entry name" value="HTH_GNTR"/>
    <property type="match status" value="1"/>
</dbReference>
<dbReference type="SMART" id="SM00895">
    <property type="entry name" value="FCD"/>
    <property type="match status" value="1"/>
</dbReference>
<dbReference type="Pfam" id="PF00392">
    <property type="entry name" value="GntR"/>
    <property type="match status" value="1"/>
</dbReference>
<dbReference type="CDD" id="cd07377">
    <property type="entry name" value="WHTH_GntR"/>
    <property type="match status" value="1"/>
</dbReference>
<sequence length="236" mass="27055">MKVGIQLKQIKMESVRRNSLSQQVLDNIVSLLINGDLKPGDKLESELTLMKQFDVSRPVLREALSSLETMDIITRKPREGTFINNKVGADPFQAMLAISINNIPAIIEARMALETGLITLAAEKITELQLEKLKETIHGIQENKDRDYGGYDKEFHRIIAFCANNPIVEGMISSLLLTHEKTNRLILFREPEITIEHHQAIYEALEKRDPIESFNQMYKHLTYVRDKILSGYEKQH</sequence>
<evidence type="ECO:0000256" key="2">
    <source>
        <dbReference type="ARBA" id="ARBA00023125"/>
    </source>
</evidence>
<evidence type="ECO:0000259" key="4">
    <source>
        <dbReference type="PROSITE" id="PS50949"/>
    </source>
</evidence>
<dbReference type="GO" id="GO:0003677">
    <property type="term" value="F:DNA binding"/>
    <property type="evidence" value="ECO:0007669"/>
    <property type="project" value="UniProtKB-KW"/>
</dbReference>
<dbReference type="InterPro" id="IPR036390">
    <property type="entry name" value="WH_DNA-bd_sf"/>
</dbReference>
<dbReference type="InterPro" id="IPR036388">
    <property type="entry name" value="WH-like_DNA-bd_sf"/>
</dbReference>
<keyword evidence="3" id="KW-0804">Transcription</keyword>
<organism evidence="5 6">
    <name type="scientific">Oceanobacillus arenosus</name>
    <dbReference type="NCBI Taxonomy" id="1229153"/>
    <lineage>
        <taxon>Bacteria</taxon>
        <taxon>Bacillati</taxon>
        <taxon>Bacillota</taxon>
        <taxon>Bacilli</taxon>
        <taxon>Bacillales</taxon>
        <taxon>Bacillaceae</taxon>
        <taxon>Oceanobacillus</taxon>
    </lineage>
</organism>
<keyword evidence="6" id="KW-1185">Reference proteome</keyword>
<dbReference type="InterPro" id="IPR000524">
    <property type="entry name" value="Tscrpt_reg_HTH_GntR"/>
</dbReference>
<accession>A0A3D8PSZ5</accession>
<dbReference type="EMBL" id="PIOC01000017">
    <property type="protein sequence ID" value="RDW18378.1"/>
    <property type="molecule type" value="Genomic_DNA"/>
</dbReference>
<keyword evidence="2" id="KW-0238">DNA-binding</keyword>
<dbReference type="PANTHER" id="PTHR43537:SF43">
    <property type="entry name" value="GNTR-FAMILY TRANSCRIPTIONAL REGULATOR"/>
    <property type="match status" value="1"/>
</dbReference>
<evidence type="ECO:0000313" key="5">
    <source>
        <dbReference type="EMBL" id="RDW18378.1"/>
    </source>
</evidence>
<dbReference type="Pfam" id="PF07729">
    <property type="entry name" value="FCD"/>
    <property type="match status" value="1"/>
</dbReference>
<proteinExistence type="predicted"/>
<dbReference type="SUPFAM" id="SSF48008">
    <property type="entry name" value="GntR ligand-binding domain-like"/>
    <property type="match status" value="1"/>
</dbReference>
<dbReference type="InterPro" id="IPR011711">
    <property type="entry name" value="GntR_C"/>
</dbReference>
<dbReference type="InterPro" id="IPR008920">
    <property type="entry name" value="TF_FadR/GntR_C"/>
</dbReference>
<gene>
    <name evidence="5" type="ORF">CWR48_12445</name>
</gene>
<feature type="domain" description="HTH gntR-type" evidence="4">
    <location>
        <begin position="18"/>
        <end position="86"/>
    </location>
</feature>
<dbReference type="SUPFAM" id="SSF46785">
    <property type="entry name" value="Winged helix' DNA-binding domain"/>
    <property type="match status" value="1"/>
</dbReference>